<gene>
    <name evidence="1" type="ordered locus">BN118_3341</name>
</gene>
<dbReference type="RefSeq" id="WP_010929757.1">
    <property type="nucleotide sequence ID" value="NC_018518.1"/>
</dbReference>
<sequence length="56" mass="6417">MQHARIGQQLLPHFAQRAELRRTIPLFPFTLAELLAPLRRKTTNRPGSDEPALDAR</sequence>
<name>A0A0T7CSW8_BORP1</name>
<protein>
    <submittedName>
        <fullName evidence="1">Uncharacterized protein</fullName>
    </submittedName>
</protein>
<dbReference type="AlphaFoldDB" id="A0A0T7CSW8"/>
<dbReference type="Proteomes" id="UP000005250">
    <property type="component" value="Chromosome"/>
</dbReference>
<dbReference type="GeneID" id="69603397"/>
<organism evidence="1 2">
    <name type="scientific">Bordetella pertussis (strain ATCC 9797 / DSM 5571 / CCUG 30873 / LMG 14455 / NCTC 10739 / 18323)</name>
    <dbReference type="NCBI Taxonomy" id="568706"/>
    <lineage>
        <taxon>Bacteria</taxon>
        <taxon>Pseudomonadati</taxon>
        <taxon>Pseudomonadota</taxon>
        <taxon>Betaproteobacteria</taxon>
        <taxon>Burkholderiales</taxon>
        <taxon>Alcaligenaceae</taxon>
        <taxon>Bordetella</taxon>
    </lineage>
</organism>
<accession>A0A0T7CSW8</accession>
<evidence type="ECO:0000313" key="2">
    <source>
        <dbReference type="Proteomes" id="UP000005250"/>
    </source>
</evidence>
<proteinExistence type="predicted"/>
<dbReference type="KEGG" id="bper:BN118_3341"/>
<dbReference type="EMBL" id="HE965805">
    <property type="protein sequence ID" value="CCJ64766.1"/>
    <property type="molecule type" value="Genomic_DNA"/>
</dbReference>
<dbReference type="HOGENOM" id="CLU_3005085_0_0_4"/>
<evidence type="ECO:0000313" key="1">
    <source>
        <dbReference type="EMBL" id="CCJ64766.1"/>
    </source>
</evidence>
<reference evidence="1 2" key="1">
    <citation type="journal article" date="2012" name="BMC Genomics">
        <title>Comparative genomics of the classical Bordetella subspecies: the evolution and exchange of virulence-associated diversity amongst closely related pathogens.</title>
        <authorList>
            <person name="Park J."/>
            <person name="Zhang Y."/>
            <person name="Buboltz A.M."/>
            <person name="Zhang X."/>
            <person name="Schuster S.C."/>
            <person name="Ahuja U."/>
            <person name="Liu M."/>
            <person name="Miller J.F."/>
            <person name="Sebaihia M."/>
            <person name="Bentley S.D."/>
            <person name="Parkhill J."/>
            <person name="Harvill E.T."/>
        </authorList>
    </citation>
    <scope>NUCLEOTIDE SEQUENCE [LARGE SCALE GENOMIC DNA]</scope>
    <source>
        <strain evidence="2">ATCC 9797 / DSM 5571 / CCUG 30873 / LMG 14455 / NCTC 10739 / 18323</strain>
    </source>
</reference>
<keyword evidence="2" id="KW-1185">Reference proteome</keyword>